<dbReference type="PANTHER" id="PTHR30532:SF26">
    <property type="entry name" value="IRON(3+)-HYDROXAMATE-BINDING PROTEIN FHUD"/>
    <property type="match status" value="1"/>
</dbReference>
<evidence type="ECO:0000256" key="5">
    <source>
        <dbReference type="SAM" id="MobiDB-lite"/>
    </source>
</evidence>
<dbReference type="Gene3D" id="3.40.50.1980">
    <property type="entry name" value="Nitrogenase molybdenum iron protein domain"/>
    <property type="match status" value="2"/>
</dbReference>
<dbReference type="Proteomes" id="UP000502248">
    <property type="component" value="Chromosome"/>
</dbReference>
<dbReference type="RefSeq" id="WP_169279476.1">
    <property type="nucleotide sequence ID" value="NZ_CP051680.1"/>
</dbReference>
<sequence>MSRKMRVTLALSIIALFGTLLMACGNDKDNNAVSSASAPAADPTPTTTASASASETAEAPASERKMTDYMGHEVEIPVSPQRVIFVGETFSDLFVLDVKAVGTSTSMAADTVYEDRIAGIEDVGFPINLEKTTSLKPDLIIIADTDEKAYEQLTKIAPTIMFDTFAPLEDRLLLLGDILGKKPQAEQWLADYTKQEEQLWTDLRAAGLKPGETASVFTYYPGDRLFVMARTGLSQVLYSPNGLKPTDRIQQVLDANSGFEQISTELLPEYAGDRIFILNPYAELTDAVQSTEELLQSRIWLDLPAVKAGNVYRLDIKSSGSDALSRQWLLEELPKLMAK</sequence>
<organism evidence="8 9">
    <name type="scientific">Cohnella herbarum</name>
    <dbReference type="NCBI Taxonomy" id="2728023"/>
    <lineage>
        <taxon>Bacteria</taxon>
        <taxon>Bacillati</taxon>
        <taxon>Bacillota</taxon>
        <taxon>Bacilli</taxon>
        <taxon>Bacillales</taxon>
        <taxon>Paenibacillaceae</taxon>
        <taxon>Cohnella</taxon>
    </lineage>
</organism>
<evidence type="ECO:0000313" key="9">
    <source>
        <dbReference type="Proteomes" id="UP000502248"/>
    </source>
</evidence>
<dbReference type="AlphaFoldDB" id="A0A7Z2ZKV8"/>
<evidence type="ECO:0000256" key="3">
    <source>
        <dbReference type="ARBA" id="ARBA00022448"/>
    </source>
</evidence>
<feature type="region of interest" description="Disordered" evidence="5">
    <location>
        <begin position="33"/>
        <end position="63"/>
    </location>
</feature>
<keyword evidence="9" id="KW-1185">Reference proteome</keyword>
<proteinExistence type="inferred from homology"/>
<dbReference type="PROSITE" id="PS50983">
    <property type="entry name" value="FE_B12_PBP"/>
    <property type="match status" value="1"/>
</dbReference>
<dbReference type="Pfam" id="PF01497">
    <property type="entry name" value="Peripla_BP_2"/>
    <property type="match status" value="1"/>
</dbReference>
<keyword evidence="3" id="KW-0813">Transport</keyword>
<feature type="compositionally biased region" description="Low complexity" evidence="5">
    <location>
        <begin position="34"/>
        <end position="60"/>
    </location>
</feature>
<evidence type="ECO:0000313" key="8">
    <source>
        <dbReference type="EMBL" id="QJD83179.1"/>
    </source>
</evidence>
<evidence type="ECO:0000256" key="2">
    <source>
        <dbReference type="ARBA" id="ARBA00008814"/>
    </source>
</evidence>
<dbReference type="InterPro" id="IPR051313">
    <property type="entry name" value="Bact_iron-sidero_bind"/>
</dbReference>
<feature type="chain" id="PRO_5031358536" evidence="6">
    <location>
        <begin position="24"/>
        <end position="339"/>
    </location>
</feature>
<name>A0A7Z2ZKV8_9BACL</name>
<comment type="subcellular location">
    <subcellularLocation>
        <location evidence="1">Cell envelope</location>
    </subcellularLocation>
</comment>
<comment type="similarity">
    <text evidence="2">Belongs to the bacterial solute-binding protein 8 family.</text>
</comment>
<gene>
    <name evidence="8" type="ORF">HH215_08330</name>
</gene>
<feature type="domain" description="Fe/B12 periplasmic-binding" evidence="7">
    <location>
        <begin position="81"/>
        <end position="339"/>
    </location>
</feature>
<dbReference type="KEGG" id="cheb:HH215_08330"/>
<reference evidence="8 9" key="1">
    <citation type="submission" date="2020-04" db="EMBL/GenBank/DDBJ databases">
        <title>Genome sequencing of novel species.</title>
        <authorList>
            <person name="Heo J."/>
            <person name="Kim S.-J."/>
            <person name="Kim J.-S."/>
            <person name="Hong S.-B."/>
            <person name="Kwon S.-W."/>
        </authorList>
    </citation>
    <scope>NUCLEOTIDE SEQUENCE [LARGE SCALE GENOMIC DNA]</scope>
    <source>
        <strain evidence="8 9">MFER-1</strain>
    </source>
</reference>
<feature type="signal peptide" evidence="6">
    <location>
        <begin position="1"/>
        <end position="23"/>
    </location>
</feature>
<dbReference type="EMBL" id="CP051680">
    <property type="protein sequence ID" value="QJD83179.1"/>
    <property type="molecule type" value="Genomic_DNA"/>
</dbReference>
<dbReference type="PROSITE" id="PS51257">
    <property type="entry name" value="PROKAR_LIPOPROTEIN"/>
    <property type="match status" value="1"/>
</dbReference>
<keyword evidence="4 6" id="KW-0732">Signal</keyword>
<evidence type="ECO:0000256" key="1">
    <source>
        <dbReference type="ARBA" id="ARBA00004196"/>
    </source>
</evidence>
<dbReference type="GO" id="GO:1901678">
    <property type="term" value="P:iron coordination entity transport"/>
    <property type="evidence" value="ECO:0007669"/>
    <property type="project" value="UniProtKB-ARBA"/>
</dbReference>
<evidence type="ECO:0000256" key="6">
    <source>
        <dbReference type="SAM" id="SignalP"/>
    </source>
</evidence>
<evidence type="ECO:0000259" key="7">
    <source>
        <dbReference type="PROSITE" id="PS50983"/>
    </source>
</evidence>
<dbReference type="PANTHER" id="PTHR30532">
    <property type="entry name" value="IRON III DICITRATE-BINDING PERIPLASMIC PROTEIN"/>
    <property type="match status" value="1"/>
</dbReference>
<evidence type="ECO:0000256" key="4">
    <source>
        <dbReference type="ARBA" id="ARBA00022729"/>
    </source>
</evidence>
<dbReference type="InterPro" id="IPR002491">
    <property type="entry name" value="ABC_transptr_periplasmic_BD"/>
</dbReference>
<accession>A0A7Z2ZKV8</accession>
<protein>
    <submittedName>
        <fullName evidence="8">ABC transporter substrate-binding protein</fullName>
    </submittedName>
</protein>
<dbReference type="SUPFAM" id="SSF53807">
    <property type="entry name" value="Helical backbone' metal receptor"/>
    <property type="match status" value="1"/>
</dbReference>
<dbReference type="GO" id="GO:0030288">
    <property type="term" value="C:outer membrane-bounded periplasmic space"/>
    <property type="evidence" value="ECO:0007669"/>
    <property type="project" value="TreeGrafter"/>
</dbReference>